<dbReference type="InterPro" id="IPR029058">
    <property type="entry name" value="AB_hydrolase_fold"/>
</dbReference>
<name>A0ABP4T6F5_9ACTN</name>
<dbReference type="SUPFAM" id="SSF53474">
    <property type="entry name" value="alpha/beta-Hydrolases"/>
    <property type="match status" value="1"/>
</dbReference>
<keyword evidence="3" id="KW-1185">Reference proteome</keyword>
<dbReference type="Proteomes" id="UP001500618">
    <property type="component" value="Unassembled WGS sequence"/>
</dbReference>
<dbReference type="EMBL" id="BAAANY010000011">
    <property type="protein sequence ID" value="GAA1683100.1"/>
    <property type="molecule type" value="Genomic_DNA"/>
</dbReference>
<evidence type="ECO:0000259" key="1">
    <source>
        <dbReference type="Pfam" id="PF00561"/>
    </source>
</evidence>
<reference evidence="3" key="1">
    <citation type="journal article" date="2019" name="Int. J. Syst. Evol. Microbiol.">
        <title>The Global Catalogue of Microorganisms (GCM) 10K type strain sequencing project: providing services to taxonomists for standard genome sequencing and annotation.</title>
        <authorList>
            <consortium name="The Broad Institute Genomics Platform"/>
            <consortium name="The Broad Institute Genome Sequencing Center for Infectious Disease"/>
            <person name="Wu L."/>
            <person name="Ma J."/>
        </authorList>
    </citation>
    <scope>NUCLEOTIDE SEQUENCE [LARGE SCALE GENOMIC DNA]</scope>
    <source>
        <strain evidence="3">JCM 14718</strain>
    </source>
</reference>
<evidence type="ECO:0000313" key="3">
    <source>
        <dbReference type="Proteomes" id="UP001500618"/>
    </source>
</evidence>
<proteinExistence type="predicted"/>
<dbReference type="PANTHER" id="PTHR46331">
    <property type="entry name" value="VALACYCLOVIR HYDROLASE"/>
    <property type="match status" value="1"/>
</dbReference>
<dbReference type="PRINTS" id="PR00111">
    <property type="entry name" value="ABHYDROLASE"/>
</dbReference>
<accession>A0ABP4T6F5</accession>
<dbReference type="GO" id="GO:0016787">
    <property type="term" value="F:hydrolase activity"/>
    <property type="evidence" value="ECO:0007669"/>
    <property type="project" value="UniProtKB-KW"/>
</dbReference>
<dbReference type="PANTHER" id="PTHR46331:SF2">
    <property type="entry name" value="VALACYCLOVIR HYDROLASE"/>
    <property type="match status" value="1"/>
</dbReference>
<evidence type="ECO:0000313" key="2">
    <source>
        <dbReference type="EMBL" id="GAA1683100.1"/>
    </source>
</evidence>
<dbReference type="InterPro" id="IPR000073">
    <property type="entry name" value="AB_hydrolase_1"/>
</dbReference>
<protein>
    <submittedName>
        <fullName evidence="2">Alpha/beta hydrolase</fullName>
    </submittedName>
</protein>
<comment type="caution">
    <text evidence="2">The sequence shown here is derived from an EMBL/GenBank/DDBJ whole genome shotgun (WGS) entry which is preliminary data.</text>
</comment>
<keyword evidence="2" id="KW-0378">Hydrolase</keyword>
<dbReference type="Gene3D" id="3.40.50.1820">
    <property type="entry name" value="alpha/beta hydrolase"/>
    <property type="match status" value="1"/>
</dbReference>
<organism evidence="2 3">
    <name type="scientific">Fodinicola feengrottensis</name>
    <dbReference type="NCBI Taxonomy" id="435914"/>
    <lineage>
        <taxon>Bacteria</taxon>
        <taxon>Bacillati</taxon>
        <taxon>Actinomycetota</taxon>
        <taxon>Actinomycetes</taxon>
        <taxon>Mycobacteriales</taxon>
        <taxon>Fodinicola</taxon>
    </lineage>
</organism>
<sequence>MYATVNGLRMYYEVHGRGDPLLLLHGGVSTIETSFSKILSVLAENHQVIAAEQQGHGRTADLDRPLSYEQMADDTAALLRHLDPTSADVLGYSNGAGLGLQLAVDHPALVRKLVMITPAYHLGGFHPGFMDGLADLTAAALDGTIYQQAYAKIAPRPQDWPAFVQKTKIMDQAFTGWTAEQVRAIAAPALVVVGDSDIVTPEHAVELFRLFGGGASGDEVGLPPSQLAILPGTTHLSIMDRAAWLVPIVEEFLAVSPVK</sequence>
<gene>
    <name evidence="2" type="ORF">GCM10009765_35390</name>
</gene>
<dbReference type="Pfam" id="PF00561">
    <property type="entry name" value="Abhydrolase_1"/>
    <property type="match status" value="1"/>
</dbReference>
<feature type="domain" description="AB hydrolase-1" evidence="1">
    <location>
        <begin position="20"/>
        <end position="209"/>
    </location>
</feature>